<accession>A0A396YRF0</accession>
<dbReference type="RefSeq" id="WP_118970961.1">
    <property type="nucleotide sequence ID" value="NZ_QHCT01000016.1"/>
</dbReference>
<dbReference type="AlphaFoldDB" id="A0A396YRF0"/>
<reference evidence="2" key="1">
    <citation type="submission" date="2018-05" db="EMBL/GenBank/DDBJ databases">
        <title>Leptospira yasudae sp. nov. and Leptospira stimsonii sp. nov., two pathogenic species of the genus Leptospira isolated from environmental sources.</title>
        <authorList>
            <person name="Casanovas-Massana A."/>
            <person name="Hamond C."/>
            <person name="Santos L.A."/>
            <person name="Hacker K.P."/>
            <person name="Balassiano I."/>
            <person name="Medeiros M.A."/>
            <person name="Reis M.G."/>
            <person name="Ko A.I."/>
            <person name="Wunder E.A."/>
        </authorList>
    </citation>
    <scope>NUCLEOTIDE SEQUENCE [LARGE SCALE GENOMIC DNA]</scope>
    <source>
        <strain evidence="2">Yale</strain>
    </source>
</reference>
<comment type="caution">
    <text evidence="1">The sequence shown here is derived from an EMBL/GenBank/DDBJ whole genome shotgun (WGS) entry which is preliminary data.</text>
</comment>
<sequence length="257" mass="30180">MKLDKTLNFTKLLKSKLSILQVFPNHAFENQTESRQLTELEILITIFVRHLTKMIYHAENFISFVDRAKVEITQRSNQSNSGDRITFNFDSGFSTIIPDSIFFEFDSFVLTARTILDKNIHRRFQREFLDRRKSSYNQLAQDVNLYLLKPLLKIIRDEVTHLNHHGTSFGSIANFKLREDQWEMTIYSNFTIDGRRGDLIFIFGYILRSINKFVREIIHLLRDEVLERFGQPNEKAVLISGKYGISVPSLKAIKRIN</sequence>
<name>A0A396YRF0_9LEPT</name>
<gene>
    <name evidence="1" type="ORF">DLM75_23565</name>
</gene>
<evidence type="ECO:0000313" key="1">
    <source>
        <dbReference type="EMBL" id="RHX83924.1"/>
    </source>
</evidence>
<dbReference type="Proteomes" id="UP000265798">
    <property type="component" value="Unassembled WGS sequence"/>
</dbReference>
<evidence type="ECO:0000313" key="2">
    <source>
        <dbReference type="Proteomes" id="UP000265798"/>
    </source>
</evidence>
<organism evidence="1 2">
    <name type="scientific">Leptospira stimsonii</name>
    <dbReference type="NCBI Taxonomy" id="2202203"/>
    <lineage>
        <taxon>Bacteria</taxon>
        <taxon>Pseudomonadati</taxon>
        <taxon>Spirochaetota</taxon>
        <taxon>Spirochaetia</taxon>
        <taxon>Leptospirales</taxon>
        <taxon>Leptospiraceae</taxon>
        <taxon>Leptospira</taxon>
    </lineage>
</organism>
<proteinExistence type="predicted"/>
<protein>
    <submittedName>
        <fullName evidence="1">Uncharacterized protein</fullName>
    </submittedName>
</protein>
<dbReference type="EMBL" id="QHCT01000016">
    <property type="protein sequence ID" value="RHX83924.1"/>
    <property type="molecule type" value="Genomic_DNA"/>
</dbReference>